<evidence type="ECO:0000259" key="8">
    <source>
        <dbReference type="Pfam" id="PF02771"/>
    </source>
</evidence>
<comment type="cofactor">
    <cofactor evidence="1">
        <name>FAD</name>
        <dbReference type="ChEBI" id="CHEBI:57692"/>
    </cofactor>
</comment>
<dbReference type="Pfam" id="PF02770">
    <property type="entry name" value="Acyl-CoA_dh_M"/>
    <property type="match status" value="1"/>
</dbReference>
<dbReference type="InterPro" id="IPR046373">
    <property type="entry name" value="Acyl-CoA_Oxase/DH_mid-dom_sf"/>
</dbReference>
<evidence type="ECO:0000256" key="3">
    <source>
        <dbReference type="ARBA" id="ARBA00022630"/>
    </source>
</evidence>
<comment type="similarity">
    <text evidence="2">Belongs to the acyl-CoA dehydrogenase family.</text>
</comment>
<dbReference type="SUPFAM" id="SSF47203">
    <property type="entry name" value="Acyl-CoA dehydrogenase C-terminal domain-like"/>
    <property type="match status" value="1"/>
</dbReference>
<sequence length="598" mass="65294">MPTYTPPLRDMQFVMHEVLNVADEYKALPAHAEVDVDTINAVLEEGGKFAAEVAFPLNISGDTEGCKLDKTTHEVKTPTGFKDAYAKYVEGGWPALSCDPEYGGQGLPFVVNQCFYEMLNSANQAWTMYPGLSHGAYECLHAHGTDEQKKLYLPKLTSGEWTGTMCLTEPHCGTDLGMLRTKAEPQADGTYKLTGQKIFISAGEHDMAANIVHLVLARLPDAPPGSKGISLFIVPKFHVKADGSVGERNPIYCGGLEHKMGIHGNATCQMILDGAVGTLVGQPHKGLAAMFVMMNAARLGVGNQSLGLTEVAYQNALAYAKDRLQMRSLSGTKAKDKPADPIIVHPDVRKMLLTAKAYAEGGRALACYCALLLDKELNHPDEKVRKDSAELLALLTPIVKAFITDNGWQATMMCQQVFGGHGFIKEWGMEQFVRDARINMIYEGTNTIQSLDLLGRKILGNNGATLKKFGKLVGQLVEEEGVNEKMAEFINPVAMLADQMTKFTTEIGFKGMQNPDEVGAAAVDYLRVAGHLVFGYFFARMAQVALRQIAAGSTDPFYQAKLQTARFYFAKLFPEVQTLMRTARSGSKVLMDTELALA</sequence>
<dbReference type="Pfam" id="PF12806">
    <property type="entry name" value="Acyl-CoA_dh_C"/>
    <property type="match status" value="1"/>
</dbReference>
<dbReference type="Gene3D" id="2.40.110.10">
    <property type="entry name" value="Butyryl-CoA Dehydrogenase, subunit A, domain 2"/>
    <property type="match status" value="1"/>
</dbReference>
<dbReference type="InterPro" id="IPR009075">
    <property type="entry name" value="AcylCo_DH/oxidase_C"/>
</dbReference>
<reference evidence="11" key="1">
    <citation type="journal article" date="2019" name="Int. J. Syst. Evol. Microbiol.">
        <title>The Global Catalogue of Microorganisms (GCM) 10K type strain sequencing project: providing services to taxonomists for standard genome sequencing and annotation.</title>
        <authorList>
            <consortium name="The Broad Institute Genomics Platform"/>
            <consortium name="The Broad Institute Genome Sequencing Center for Infectious Disease"/>
            <person name="Wu L."/>
            <person name="Ma J."/>
        </authorList>
    </citation>
    <scope>NUCLEOTIDE SEQUENCE [LARGE SCALE GENOMIC DNA]</scope>
    <source>
        <strain evidence="11">JCM 31890</strain>
    </source>
</reference>
<evidence type="ECO:0000313" key="10">
    <source>
        <dbReference type="EMBL" id="GAA4419043.1"/>
    </source>
</evidence>
<organism evidence="10 11">
    <name type="scientific">Acidovorax lacteus</name>
    <dbReference type="NCBI Taxonomy" id="1924988"/>
    <lineage>
        <taxon>Bacteria</taxon>
        <taxon>Pseudomonadati</taxon>
        <taxon>Pseudomonadota</taxon>
        <taxon>Betaproteobacteria</taxon>
        <taxon>Burkholderiales</taxon>
        <taxon>Comamonadaceae</taxon>
        <taxon>Acidovorax</taxon>
    </lineage>
</organism>
<dbReference type="PANTHER" id="PTHR42803:SF1">
    <property type="entry name" value="BROAD-SPECIFICITY LINEAR ACYL-COA DEHYDROGENASE FADE5"/>
    <property type="match status" value="1"/>
</dbReference>
<dbReference type="InterPro" id="IPR025878">
    <property type="entry name" value="Acyl-CoA_dh-like_C_dom"/>
</dbReference>
<dbReference type="EMBL" id="BAABEX010000004">
    <property type="protein sequence ID" value="GAA4419043.1"/>
    <property type="molecule type" value="Genomic_DNA"/>
</dbReference>
<feature type="domain" description="Acyl-CoA oxidase/dehydrogenase middle" evidence="7">
    <location>
        <begin position="165"/>
        <end position="273"/>
    </location>
</feature>
<dbReference type="Gene3D" id="1.20.140.10">
    <property type="entry name" value="Butyryl-CoA Dehydrogenase, subunit A, domain 3"/>
    <property type="match status" value="1"/>
</dbReference>
<evidence type="ECO:0000256" key="4">
    <source>
        <dbReference type="ARBA" id="ARBA00022827"/>
    </source>
</evidence>
<dbReference type="InterPro" id="IPR036250">
    <property type="entry name" value="AcylCo_DH-like_C"/>
</dbReference>
<evidence type="ECO:0000256" key="2">
    <source>
        <dbReference type="ARBA" id="ARBA00009347"/>
    </source>
</evidence>
<dbReference type="Gene3D" id="1.10.540.10">
    <property type="entry name" value="Acyl-CoA dehydrogenase/oxidase, N-terminal domain"/>
    <property type="match status" value="1"/>
</dbReference>
<dbReference type="RefSeq" id="WP_345060847.1">
    <property type="nucleotide sequence ID" value="NZ_BAABEX010000004.1"/>
</dbReference>
<evidence type="ECO:0000313" key="11">
    <source>
        <dbReference type="Proteomes" id="UP001501788"/>
    </source>
</evidence>
<dbReference type="InterPro" id="IPR006091">
    <property type="entry name" value="Acyl-CoA_Oxase/DH_mid-dom"/>
</dbReference>
<dbReference type="PANTHER" id="PTHR42803">
    <property type="entry name" value="ACYL-COA DEHYDROGENASE"/>
    <property type="match status" value="1"/>
</dbReference>
<dbReference type="Pfam" id="PF00441">
    <property type="entry name" value="Acyl-CoA_dh_1"/>
    <property type="match status" value="1"/>
</dbReference>
<dbReference type="InterPro" id="IPR013786">
    <property type="entry name" value="AcylCoA_DH/ox_N"/>
</dbReference>
<keyword evidence="3" id="KW-0285">Flavoprotein</keyword>
<dbReference type="Pfam" id="PF02771">
    <property type="entry name" value="Acyl-CoA_dh_N"/>
    <property type="match status" value="1"/>
</dbReference>
<evidence type="ECO:0000256" key="1">
    <source>
        <dbReference type="ARBA" id="ARBA00001974"/>
    </source>
</evidence>
<evidence type="ECO:0000259" key="9">
    <source>
        <dbReference type="Pfam" id="PF12806"/>
    </source>
</evidence>
<proteinExistence type="inferred from homology"/>
<dbReference type="InterPro" id="IPR009100">
    <property type="entry name" value="AcylCoA_DH/oxidase_NM_dom_sf"/>
</dbReference>
<accession>A0ABP8KYU5</accession>
<keyword evidence="5" id="KW-0560">Oxidoreductase</keyword>
<evidence type="ECO:0000256" key="5">
    <source>
        <dbReference type="ARBA" id="ARBA00023002"/>
    </source>
</evidence>
<dbReference type="InterPro" id="IPR037069">
    <property type="entry name" value="AcylCoA_DH/ox_N_sf"/>
</dbReference>
<keyword evidence="11" id="KW-1185">Reference proteome</keyword>
<dbReference type="Proteomes" id="UP001501788">
    <property type="component" value="Unassembled WGS sequence"/>
</dbReference>
<dbReference type="InterPro" id="IPR052166">
    <property type="entry name" value="Diverse_Acyl-CoA_DH"/>
</dbReference>
<evidence type="ECO:0000259" key="7">
    <source>
        <dbReference type="Pfam" id="PF02770"/>
    </source>
</evidence>
<dbReference type="SUPFAM" id="SSF56645">
    <property type="entry name" value="Acyl-CoA dehydrogenase NM domain-like"/>
    <property type="match status" value="1"/>
</dbReference>
<comment type="caution">
    <text evidence="10">The sequence shown here is derived from an EMBL/GenBank/DDBJ whole genome shotgun (WGS) entry which is preliminary data.</text>
</comment>
<name>A0ABP8KYU5_9BURK</name>
<protein>
    <submittedName>
        <fullName evidence="10">Acyl-CoA dehydrogenase C-terminal domain-containing protein</fullName>
    </submittedName>
</protein>
<feature type="domain" description="Acetyl-CoA dehydrogenase-like C-terminal" evidence="9">
    <location>
        <begin position="473"/>
        <end position="593"/>
    </location>
</feature>
<feature type="domain" description="Acyl-CoA dehydrogenase/oxidase N-terminal" evidence="8">
    <location>
        <begin position="82"/>
        <end position="160"/>
    </location>
</feature>
<gene>
    <name evidence="10" type="ORF">GCM10023090_04750</name>
</gene>
<keyword evidence="4" id="KW-0274">FAD</keyword>
<evidence type="ECO:0000259" key="6">
    <source>
        <dbReference type="Pfam" id="PF00441"/>
    </source>
</evidence>
<feature type="domain" description="Acyl-CoA dehydrogenase/oxidase C-terminal" evidence="6">
    <location>
        <begin position="285"/>
        <end position="451"/>
    </location>
</feature>